<dbReference type="Gene3D" id="3.40.630.30">
    <property type="match status" value="1"/>
</dbReference>
<dbReference type="InterPro" id="IPR000182">
    <property type="entry name" value="GNAT_dom"/>
</dbReference>
<organism evidence="2 3">
    <name type="scientific">Echinicola soli</name>
    <dbReference type="NCBI Taxonomy" id="2591634"/>
    <lineage>
        <taxon>Bacteria</taxon>
        <taxon>Pseudomonadati</taxon>
        <taxon>Bacteroidota</taxon>
        <taxon>Cytophagia</taxon>
        <taxon>Cytophagales</taxon>
        <taxon>Cyclobacteriaceae</taxon>
        <taxon>Echinicola</taxon>
    </lineage>
</organism>
<accession>A0A514CDC9</accession>
<dbReference type="SUPFAM" id="SSF55729">
    <property type="entry name" value="Acyl-CoA N-acyltransferases (Nat)"/>
    <property type="match status" value="1"/>
</dbReference>
<dbReference type="OrthoDB" id="9796171at2"/>
<dbReference type="InterPro" id="IPR039143">
    <property type="entry name" value="GNPNAT1-like"/>
</dbReference>
<dbReference type="PROSITE" id="PS51186">
    <property type="entry name" value="GNAT"/>
    <property type="match status" value="1"/>
</dbReference>
<dbReference type="EMBL" id="CP041253">
    <property type="protein sequence ID" value="QDH77825.1"/>
    <property type="molecule type" value="Genomic_DNA"/>
</dbReference>
<dbReference type="Proteomes" id="UP000316614">
    <property type="component" value="Chromosome"/>
</dbReference>
<name>A0A514CDC9_9BACT</name>
<keyword evidence="2" id="KW-0808">Transferase</keyword>
<gene>
    <name evidence="2" type="ORF">FKX85_01690</name>
</gene>
<evidence type="ECO:0000313" key="2">
    <source>
        <dbReference type="EMBL" id="QDH77825.1"/>
    </source>
</evidence>
<dbReference type="GO" id="GO:0004343">
    <property type="term" value="F:glucosamine 6-phosphate N-acetyltransferase activity"/>
    <property type="evidence" value="ECO:0007669"/>
    <property type="project" value="TreeGrafter"/>
</dbReference>
<dbReference type="PANTHER" id="PTHR13355">
    <property type="entry name" value="GLUCOSAMINE 6-PHOSPHATE N-ACETYLTRANSFERASE"/>
    <property type="match status" value="1"/>
</dbReference>
<keyword evidence="3" id="KW-1185">Reference proteome</keyword>
<dbReference type="RefSeq" id="WP_141613089.1">
    <property type="nucleotide sequence ID" value="NZ_CP041253.1"/>
</dbReference>
<dbReference type="CDD" id="cd04301">
    <property type="entry name" value="NAT_SF"/>
    <property type="match status" value="1"/>
</dbReference>
<proteinExistence type="predicted"/>
<evidence type="ECO:0000313" key="3">
    <source>
        <dbReference type="Proteomes" id="UP000316614"/>
    </source>
</evidence>
<protein>
    <submittedName>
        <fullName evidence="2">GNAT family N-acetyltransferase</fullName>
    </submittedName>
</protein>
<sequence>MNKITVKKVTDKGTLDKVFGIRQEVFVVGQNVPPAEEYDEFEEISTHVLAILDNVPVGTARWRVTEKGIKLERFAVLAEARGKGVGQALVKATLDDIASAEGTDGKYLYLHAQLQAVPLYAKFGFEKVGDIFSECDILHYKMERYL</sequence>
<dbReference type="AlphaFoldDB" id="A0A514CDC9"/>
<evidence type="ECO:0000259" key="1">
    <source>
        <dbReference type="PROSITE" id="PS51186"/>
    </source>
</evidence>
<feature type="domain" description="N-acetyltransferase" evidence="1">
    <location>
        <begin position="4"/>
        <end position="146"/>
    </location>
</feature>
<reference evidence="2 3" key="1">
    <citation type="submission" date="2019-06" db="EMBL/GenBank/DDBJ databases">
        <title>Echinicola alkalisoli sp. nov. isolated from saline soil.</title>
        <authorList>
            <person name="Sun J.-Q."/>
            <person name="Xu L."/>
        </authorList>
    </citation>
    <scope>NUCLEOTIDE SEQUENCE [LARGE SCALE GENOMIC DNA]</scope>
    <source>
        <strain evidence="2 3">LN3S3</strain>
    </source>
</reference>
<dbReference type="Pfam" id="PF13673">
    <property type="entry name" value="Acetyltransf_10"/>
    <property type="match status" value="1"/>
</dbReference>
<dbReference type="InterPro" id="IPR016181">
    <property type="entry name" value="Acyl_CoA_acyltransferase"/>
</dbReference>
<dbReference type="PANTHER" id="PTHR13355:SF11">
    <property type="entry name" value="GLUCOSAMINE 6-PHOSPHATE N-ACETYLTRANSFERASE"/>
    <property type="match status" value="1"/>
</dbReference>
<dbReference type="KEGG" id="echi:FKX85_01690"/>